<protein>
    <submittedName>
        <fullName evidence="7">Sulfatase</fullName>
    </submittedName>
</protein>
<dbReference type="PANTHER" id="PTHR42693:SF53">
    <property type="entry name" value="ENDO-4-O-SULFATASE"/>
    <property type="match status" value="1"/>
</dbReference>
<dbReference type="Pfam" id="PF00884">
    <property type="entry name" value="Sulfatase"/>
    <property type="match status" value="1"/>
</dbReference>
<dbReference type="InterPro" id="IPR000917">
    <property type="entry name" value="Sulfatase_N"/>
</dbReference>
<dbReference type="EMBL" id="CP010519">
    <property type="protein sequence ID" value="AJE84134.1"/>
    <property type="molecule type" value="Genomic_DNA"/>
</dbReference>
<gene>
    <name evidence="7" type="ORF">SLNWT_3758</name>
</gene>
<dbReference type="InterPro" id="IPR017850">
    <property type="entry name" value="Alkaline_phosphatase_core_sf"/>
</dbReference>
<name>A0A0B5ER89_STRA4</name>
<proteinExistence type="inferred from homology"/>
<sequence length="446" mass="49253">MTDPARPHILLVHWHDLGRHLGTYGRGGVHSPHLDALADQGIRFDRAFGTAPLCSPARGSLFTGRYPHDNGLLGLAHLGWEYKPDVRTLPALLGEAGYRTALAGMQHESSDPARLGYEECFALRRTHLEREYCGPVTDAAVDWLERHAAAPEPFFLVVGFEETHRPYPPERYPPDDPAAVEVPGYLPDNDWTRDDLASFQGSIRVADQAVGRLLGTLDRLGIAEDTWVLFTTDHGMAFPGGKSTLYDPGTEVALLTRPPAAWGAPRGATDRLFSHVDVVPTVLDALSLPVPGEVQGVSHAEWLRGGDPAPARTRIFTEKNFHDGYDPIRAVRTATHKYVRNFEERPRLALPGDIESSPTRRGLGDDHLRHRPAEELYDLRADPWERTDLAADPAHGALREELAAELRDWQQASGDPLLAGPLAPQPWPRQPRYGALVPETGGPWAR</sequence>
<evidence type="ECO:0000313" key="7">
    <source>
        <dbReference type="EMBL" id="AJE84134.1"/>
    </source>
</evidence>
<dbReference type="GO" id="GO:0004065">
    <property type="term" value="F:arylsulfatase activity"/>
    <property type="evidence" value="ECO:0007669"/>
    <property type="project" value="TreeGrafter"/>
</dbReference>
<dbReference type="PROSITE" id="PS00523">
    <property type="entry name" value="SULFATASE_1"/>
    <property type="match status" value="1"/>
</dbReference>
<dbReference type="PANTHER" id="PTHR42693">
    <property type="entry name" value="ARYLSULFATASE FAMILY MEMBER"/>
    <property type="match status" value="1"/>
</dbReference>
<feature type="domain" description="Sulfatase N-terminal" evidence="6">
    <location>
        <begin position="7"/>
        <end position="286"/>
    </location>
</feature>
<keyword evidence="2" id="KW-0479">Metal-binding</keyword>
<dbReference type="InterPro" id="IPR024607">
    <property type="entry name" value="Sulfatase_CS"/>
</dbReference>
<evidence type="ECO:0000256" key="4">
    <source>
        <dbReference type="ARBA" id="ARBA00022837"/>
    </source>
</evidence>
<dbReference type="Gene3D" id="3.40.720.10">
    <property type="entry name" value="Alkaline Phosphatase, subunit A"/>
    <property type="match status" value="1"/>
</dbReference>
<reference evidence="7 8" key="1">
    <citation type="submission" date="2015-01" db="EMBL/GenBank/DDBJ databases">
        <title>Enhanced salinomycin production by adjusting the supply of polyketide extender units in Streptomyce albus DSM 41398.</title>
        <authorList>
            <person name="Lu C."/>
        </authorList>
    </citation>
    <scope>NUCLEOTIDE SEQUENCE [LARGE SCALE GENOMIC DNA]</scope>
    <source>
        <strain evidence="8">ATCC 21838 / DSM 41398 / FERM P-419 / JCM 4703 / NBRC 107858</strain>
    </source>
</reference>
<evidence type="ECO:0000313" key="8">
    <source>
        <dbReference type="Proteomes" id="UP000031523"/>
    </source>
</evidence>
<organism evidence="7 8">
    <name type="scientific">Streptomyces albus (strain ATCC 21838 / DSM 41398 / FERM P-419 / JCM 4703 / NBRC 107858)</name>
    <dbReference type="NCBI Taxonomy" id="1081613"/>
    <lineage>
        <taxon>Bacteria</taxon>
        <taxon>Bacillati</taxon>
        <taxon>Actinomycetota</taxon>
        <taxon>Actinomycetes</taxon>
        <taxon>Kitasatosporales</taxon>
        <taxon>Streptomycetaceae</taxon>
        <taxon>Streptomyces</taxon>
    </lineage>
</organism>
<dbReference type="CDD" id="cd16027">
    <property type="entry name" value="SGSH"/>
    <property type="match status" value="1"/>
</dbReference>
<keyword evidence="3" id="KW-0378">Hydrolase</keyword>
<dbReference type="AlphaFoldDB" id="A0A0B5ER89"/>
<dbReference type="InterPro" id="IPR050738">
    <property type="entry name" value="Sulfatase"/>
</dbReference>
<keyword evidence="4" id="KW-0106">Calcium</keyword>
<evidence type="ECO:0000256" key="3">
    <source>
        <dbReference type="ARBA" id="ARBA00022801"/>
    </source>
</evidence>
<comment type="similarity">
    <text evidence="1">Belongs to the sulfatase family.</text>
</comment>
<feature type="region of interest" description="Disordered" evidence="5">
    <location>
        <begin position="416"/>
        <end position="446"/>
    </location>
</feature>
<dbReference type="GO" id="GO:0046872">
    <property type="term" value="F:metal ion binding"/>
    <property type="evidence" value="ECO:0007669"/>
    <property type="project" value="UniProtKB-KW"/>
</dbReference>
<dbReference type="KEGG" id="sals:SLNWT_3758"/>
<evidence type="ECO:0000259" key="6">
    <source>
        <dbReference type="Pfam" id="PF00884"/>
    </source>
</evidence>
<keyword evidence="8" id="KW-1185">Reference proteome</keyword>
<accession>A0A0B5ER89</accession>
<dbReference type="SUPFAM" id="SSF53649">
    <property type="entry name" value="Alkaline phosphatase-like"/>
    <property type="match status" value="1"/>
</dbReference>
<evidence type="ECO:0000256" key="1">
    <source>
        <dbReference type="ARBA" id="ARBA00008779"/>
    </source>
</evidence>
<evidence type="ECO:0000256" key="5">
    <source>
        <dbReference type="SAM" id="MobiDB-lite"/>
    </source>
</evidence>
<evidence type="ECO:0000256" key="2">
    <source>
        <dbReference type="ARBA" id="ARBA00022723"/>
    </source>
</evidence>
<dbReference type="Proteomes" id="UP000031523">
    <property type="component" value="Chromosome"/>
</dbReference>